<gene>
    <name evidence="1" type="ORF">GTCCBUS3UF5_32380</name>
</gene>
<accession>A0ABN4A205</accession>
<name>A0ABN4A205_GEOTH</name>
<sequence>MMNAHEIDYRLYGDDMQFVEIAAPSAGGRSVGEGSILGGIGDWLDGDD</sequence>
<dbReference type="Proteomes" id="UP000005636">
    <property type="component" value="Chromosome"/>
</dbReference>
<evidence type="ECO:0000313" key="1">
    <source>
        <dbReference type="EMBL" id="AEV20540.1"/>
    </source>
</evidence>
<proteinExistence type="predicted"/>
<evidence type="ECO:0000313" key="2">
    <source>
        <dbReference type="Proteomes" id="UP000005636"/>
    </source>
</evidence>
<keyword evidence="2" id="KW-1185">Reference proteome</keyword>
<reference evidence="1 2" key="1">
    <citation type="submission" date="2011-11" db="EMBL/GenBank/DDBJ databases">
        <title>Complete genome sequence of thermophilic Geobacillus thermoleovorans CCB_US3_UF5.</title>
        <authorList>
            <person name="Muhd Sakaff M.K.L."/>
            <person name="Abdul Rahman A.Y."/>
            <person name="Saito J.A."/>
            <person name="Hou S."/>
            <person name="Alam M."/>
        </authorList>
    </citation>
    <scope>NUCLEOTIDE SEQUENCE [LARGE SCALE GENOMIC DNA]</scope>
    <source>
        <strain evidence="1 2">CCB_US3_UF5</strain>
    </source>
</reference>
<organism evidence="1 2">
    <name type="scientific">Geobacillus thermoleovorans CCB_US3_UF5</name>
    <dbReference type="NCBI Taxonomy" id="1111068"/>
    <lineage>
        <taxon>Bacteria</taxon>
        <taxon>Bacillati</taxon>
        <taxon>Bacillota</taxon>
        <taxon>Bacilli</taxon>
        <taxon>Bacillales</taxon>
        <taxon>Anoxybacillaceae</taxon>
        <taxon>Geobacillus</taxon>
        <taxon>Geobacillus thermoleovorans group</taxon>
    </lineage>
</organism>
<dbReference type="EMBL" id="CP003125">
    <property type="protein sequence ID" value="AEV20540.1"/>
    <property type="molecule type" value="Genomic_DNA"/>
</dbReference>
<protein>
    <submittedName>
        <fullName evidence="1">Uncharacterized protein</fullName>
    </submittedName>
</protein>